<dbReference type="Proteomes" id="UP001243195">
    <property type="component" value="Unassembled WGS sequence"/>
</dbReference>
<protein>
    <submittedName>
        <fullName evidence="3">Tetratricopeptide repeat protein</fullName>
    </submittedName>
</protein>
<dbReference type="Pfam" id="PF08238">
    <property type="entry name" value="Sel1"/>
    <property type="match status" value="5"/>
</dbReference>
<sequence>MNKFIFLFLLLVSGFTYSKCIPLTDNNEEYKRLFKMSYMNLRGDNKGIAENLNHGEGYYDNYAKGYMYLVGKNTLKDYMLAEKYLLKSAQYCFSPAHYSLGYLYYLQGNTEKAMKWFLSARELGDSLAAHQLAIMYKKENKPEEMLENLLFADSHDFTPSITELGVQYYDGSLLKKDLNKAFIFFERAALRNDPLAQNNVGWMYEHGEGTQKDIDKAKYWYQIALDNGYELANQNLKRVNVAAKSNGGSI</sequence>
<dbReference type="PANTHER" id="PTHR43628">
    <property type="entry name" value="ACTIVATOR OF C KINASE PROTEIN 1-RELATED"/>
    <property type="match status" value="1"/>
</dbReference>
<keyword evidence="2" id="KW-0732">Signal</keyword>
<dbReference type="SUPFAM" id="SSF81901">
    <property type="entry name" value="HCP-like"/>
    <property type="match status" value="1"/>
</dbReference>
<accession>A0AAW8JLZ2</accession>
<gene>
    <name evidence="3" type="ORF">RFH51_12245</name>
</gene>
<dbReference type="InterPro" id="IPR052945">
    <property type="entry name" value="Mitotic_Regulator"/>
</dbReference>
<reference evidence="3" key="1">
    <citation type="submission" date="2023-08" db="EMBL/GenBank/DDBJ databases">
        <title>Emergence of clinically-relevant ST2 carbapenem-resistant Acinetobacter baumannii strains in hospital sewages in Zhejiang, East of China.</title>
        <authorList>
            <person name="Kaichao C."/>
            <person name="Zhang R."/>
        </authorList>
    </citation>
    <scope>NUCLEOTIDE SEQUENCE</scope>
    <source>
        <strain evidence="3">M-SY-60</strain>
    </source>
</reference>
<dbReference type="Gene3D" id="1.25.40.10">
    <property type="entry name" value="Tetratricopeptide repeat domain"/>
    <property type="match status" value="2"/>
</dbReference>
<dbReference type="PANTHER" id="PTHR43628:SF1">
    <property type="entry name" value="CHITIN SYNTHASE REGULATORY FACTOR 2-RELATED"/>
    <property type="match status" value="1"/>
</dbReference>
<organism evidence="3 4">
    <name type="scientific">Acinetobacter gerneri</name>
    <dbReference type="NCBI Taxonomy" id="202952"/>
    <lineage>
        <taxon>Bacteria</taxon>
        <taxon>Pseudomonadati</taxon>
        <taxon>Pseudomonadota</taxon>
        <taxon>Gammaproteobacteria</taxon>
        <taxon>Moraxellales</taxon>
        <taxon>Moraxellaceae</taxon>
        <taxon>Acinetobacter</taxon>
    </lineage>
</organism>
<proteinExistence type="predicted"/>
<feature type="signal peptide" evidence="2">
    <location>
        <begin position="1"/>
        <end position="18"/>
    </location>
</feature>
<comment type="caution">
    <text evidence="3">The sequence shown here is derived from an EMBL/GenBank/DDBJ whole genome shotgun (WGS) entry which is preliminary data.</text>
</comment>
<dbReference type="InterPro" id="IPR011990">
    <property type="entry name" value="TPR-like_helical_dom_sf"/>
</dbReference>
<evidence type="ECO:0000256" key="2">
    <source>
        <dbReference type="SAM" id="SignalP"/>
    </source>
</evidence>
<dbReference type="EMBL" id="JAVIDA010000017">
    <property type="protein sequence ID" value="MDQ9072230.1"/>
    <property type="molecule type" value="Genomic_DNA"/>
</dbReference>
<dbReference type="AlphaFoldDB" id="A0AAW8JLZ2"/>
<dbReference type="PROSITE" id="PS50005">
    <property type="entry name" value="TPR"/>
    <property type="match status" value="1"/>
</dbReference>
<feature type="chain" id="PRO_5043712416" evidence="2">
    <location>
        <begin position="19"/>
        <end position="250"/>
    </location>
</feature>
<dbReference type="InterPro" id="IPR006597">
    <property type="entry name" value="Sel1-like"/>
</dbReference>
<dbReference type="InterPro" id="IPR019734">
    <property type="entry name" value="TPR_rpt"/>
</dbReference>
<evidence type="ECO:0000256" key="1">
    <source>
        <dbReference type="PROSITE-ProRule" id="PRU00339"/>
    </source>
</evidence>
<keyword evidence="1" id="KW-0802">TPR repeat</keyword>
<name>A0AAW8JLZ2_9GAMM</name>
<evidence type="ECO:0000313" key="4">
    <source>
        <dbReference type="Proteomes" id="UP001243195"/>
    </source>
</evidence>
<evidence type="ECO:0000313" key="3">
    <source>
        <dbReference type="EMBL" id="MDQ9072230.1"/>
    </source>
</evidence>
<dbReference type="SMART" id="SM00671">
    <property type="entry name" value="SEL1"/>
    <property type="match status" value="3"/>
</dbReference>
<feature type="repeat" description="TPR" evidence="1">
    <location>
        <begin position="94"/>
        <end position="127"/>
    </location>
</feature>
<dbReference type="RefSeq" id="WP_308956642.1">
    <property type="nucleotide sequence ID" value="NZ_JASVDU010000046.1"/>
</dbReference>